<feature type="compositionally biased region" description="Basic and acidic residues" evidence="1">
    <location>
        <begin position="156"/>
        <end position="166"/>
    </location>
</feature>
<feature type="signal peptide" evidence="2">
    <location>
        <begin position="1"/>
        <end position="24"/>
    </location>
</feature>
<feature type="region of interest" description="Disordered" evidence="1">
    <location>
        <begin position="152"/>
        <end position="187"/>
    </location>
</feature>
<proteinExistence type="predicted"/>
<name>A0A5P2DF54_STRVZ</name>
<evidence type="ECO:0008006" key="5">
    <source>
        <dbReference type="Google" id="ProtNLM"/>
    </source>
</evidence>
<evidence type="ECO:0000256" key="1">
    <source>
        <dbReference type="SAM" id="MobiDB-lite"/>
    </source>
</evidence>
<evidence type="ECO:0000256" key="2">
    <source>
        <dbReference type="SAM" id="SignalP"/>
    </source>
</evidence>
<sequence length="187" mass="19630">MCTVGRAAVAAAIADLVAAYPHLAADPSPHPALVGCEEVVWSELPGCTDGVPALLYGLVDPDTAEVAGRALSLLVMAGPMQISAAMPAVVPYLLRLAADPEVPRRGLHFDLVLVAAALSEPVDPGEPERARCRAAFEADAVWVRRLLADDQLPEGEPLRQDERDSLLRAAGLGPDWPGRPGRPGRPG</sequence>
<evidence type="ECO:0000313" key="4">
    <source>
        <dbReference type="Proteomes" id="UP000325211"/>
    </source>
</evidence>
<evidence type="ECO:0000313" key="3">
    <source>
        <dbReference type="EMBL" id="QES51871.1"/>
    </source>
</evidence>
<organism evidence="3 4">
    <name type="scientific">Streptomyces venezuelae</name>
    <dbReference type="NCBI Taxonomy" id="54571"/>
    <lineage>
        <taxon>Bacteria</taxon>
        <taxon>Bacillati</taxon>
        <taxon>Actinomycetota</taxon>
        <taxon>Actinomycetes</taxon>
        <taxon>Kitasatosporales</taxon>
        <taxon>Streptomycetaceae</taxon>
        <taxon>Streptomyces</taxon>
    </lineage>
</organism>
<accession>A0A5P2DF54</accession>
<reference evidence="3 4" key="1">
    <citation type="submission" date="2018-05" db="EMBL/GenBank/DDBJ databases">
        <title>Streptomyces venezuelae.</title>
        <authorList>
            <person name="Kim W."/>
            <person name="Lee N."/>
            <person name="Cho B.-K."/>
        </authorList>
    </citation>
    <scope>NUCLEOTIDE SEQUENCE [LARGE SCALE GENOMIC DNA]</scope>
    <source>
        <strain evidence="3 4">ATCC 21782</strain>
    </source>
</reference>
<dbReference type="Proteomes" id="UP000325211">
    <property type="component" value="Chromosome"/>
</dbReference>
<protein>
    <recommendedName>
        <fullName evidence="5">HEAT repeat domain-containing protein</fullName>
    </recommendedName>
</protein>
<keyword evidence="2" id="KW-0732">Signal</keyword>
<dbReference type="OrthoDB" id="3391796at2"/>
<dbReference type="EMBL" id="CP029190">
    <property type="protein sequence ID" value="QES51871.1"/>
    <property type="molecule type" value="Genomic_DNA"/>
</dbReference>
<feature type="chain" id="PRO_5038393196" description="HEAT repeat domain-containing protein" evidence="2">
    <location>
        <begin position="25"/>
        <end position="187"/>
    </location>
</feature>
<dbReference type="AlphaFoldDB" id="A0A5P2DF54"/>
<gene>
    <name evidence="3" type="ORF">DEJ50_32500</name>
</gene>